<evidence type="ECO:0000256" key="6">
    <source>
        <dbReference type="SAM" id="MobiDB-lite"/>
    </source>
</evidence>
<dbReference type="SUPFAM" id="SSF57667">
    <property type="entry name" value="beta-beta-alpha zinc fingers"/>
    <property type="match status" value="2"/>
</dbReference>
<evidence type="ECO:0000256" key="3">
    <source>
        <dbReference type="ARBA" id="ARBA00022771"/>
    </source>
</evidence>
<feature type="compositionally biased region" description="Low complexity" evidence="6">
    <location>
        <begin position="1"/>
        <end position="15"/>
    </location>
</feature>
<gene>
    <name evidence="9" type="ORF">JRQ81_012098</name>
</gene>
<keyword evidence="10" id="KW-1185">Reference proteome</keyword>
<dbReference type="InterPro" id="IPR013087">
    <property type="entry name" value="Znf_C2H2_type"/>
</dbReference>
<feature type="domain" description="C2H2-type" evidence="7">
    <location>
        <begin position="367"/>
        <end position="394"/>
    </location>
</feature>
<dbReference type="PROSITE" id="PS00028">
    <property type="entry name" value="ZINC_FINGER_C2H2_1"/>
    <property type="match status" value="3"/>
</dbReference>
<dbReference type="PROSITE" id="PS50157">
    <property type="entry name" value="ZINC_FINGER_C2H2_2"/>
    <property type="match status" value="3"/>
</dbReference>
<dbReference type="Gene3D" id="3.30.160.60">
    <property type="entry name" value="Classic Zinc Finger"/>
    <property type="match status" value="2"/>
</dbReference>
<keyword evidence="3 5" id="KW-0863">Zinc-finger</keyword>
<dbReference type="PANTHER" id="PTHR23232">
    <property type="entry name" value="KRAB DOMAIN C2H2 ZINC FINGER"/>
    <property type="match status" value="1"/>
</dbReference>
<dbReference type="AlphaFoldDB" id="A0A9Q1APT9"/>
<reference evidence="9" key="1">
    <citation type="journal article" date="2023" name="DNA Res.">
        <title>Chromosome-level genome assembly of Phrynocephalus forsythii using third-generation DNA sequencing and Hi-C analysis.</title>
        <authorList>
            <person name="Qi Y."/>
            <person name="Zhao W."/>
            <person name="Zhao Y."/>
            <person name="Niu C."/>
            <person name="Cao S."/>
            <person name="Zhang Y."/>
        </authorList>
    </citation>
    <scope>NUCLEOTIDE SEQUENCE</scope>
    <source>
        <tissue evidence="9">Muscle</tissue>
    </source>
</reference>
<evidence type="ECO:0000259" key="8">
    <source>
        <dbReference type="PROSITE" id="PS50805"/>
    </source>
</evidence>
<dbReference type="Pfam" id="PF00096">
    <property type="entry name" value="zf-C2H2"/>
    <property type="match status" value="3"/>
</dbReference>
<dbReference type="PANTHER" id="PTHR23232:SF168">
    <property type="entry name" value="KRAB DOMAIN-CONTAINING PROTEIN"/>
    <property type="match status" value="1"/>
</dbReference>
<keyword evidence="2" id="KW-0677">Repeat</keyword>
<feature type="compositionally biased region" description="Basic and acidic residues" evidence="6">
    <location>
        <begin position="581"/>
        <end position="595"/>
    </location>
</feature>
<feature type="domain" description="KRAB" evidence="8">
    <location>
        <begin position="514"/>
        <end position="597"/>
    </location>
</feature>
<feature type="region of interest" description="Disordered" evidence="6">
    <location>
        <begin position="578"/>
        <end position="620"/>
    </location>
</feature>
<feature type="domain" description="KRAB" evidence="8">
    <location>
        <begin position="239"/>
        <end position="307"/>
    </location>
</feature>
<dbReference type="SMART" id="SM00355">
    <property type="entry name" value="ZnF_C2H2"/>
    <property type="match status" value="3"/>
</dbReference>
<dbReference type="InterPro" id="IPR036236">
    <property type="entry name" value="Znf_C2H2_sf"/>
</dbReference>
<feature type="domain" description="C2H2-type" evidence="7">
    <location>
        <begin position="619"/>
        <end position="646"/>
    </location>
</feature>
<dbReference type="EMBL" id="JAPFRF010000024">
    <property type="protein sequence ID" value="KAJ7303165.1"/>
    <property type="molecule type" value="Genomic_DNA"/>
</dbReference>
<feature type="compositionally biased region" description="Polar residues" evidence="6">
    <location>
        <begin position="658"/>
        <end position="674"/>
    </location>
</feature>
<accession>A0A9Q1APT9</accession>
<dbReference type="OrthoDB" id="654211at2759"/>
<feature type="compositionally biased region" description="Basic and acidic residues" evidence="6">
    <location>
        <begin position="152"/>
        <end position="167"/>
    </location>
</feature>
<dbReference type="InterPro" id="IPR050169">
    <property type="entry name" value="Krueppel_C2H2_ZnF"/>
</dbReference>
<comment type="caution">
    <text evidence="9">The sequence shown here is derived from an EMBL/GenBank/DDBJ whole genome shotgun (WGS) entry which is preliminary data.</text>
</comment>
<protein>
    <submittedName>
        <fullName evidence="9">Uncharacterized protein</fullName>
    </submittedName>
</protein>
<proteinExistence type="predicted"/>
<dbReference type="Proteomes" id="UP001142489">
    <property type="component" value="Unassembled WGS sequence"/>
</dbReference>
<feature type="domain" description="KRAB" evidence="8">
    <location>
        <begin position="63"/>
        <end position="138"/>
    </location>
</feature>
<evidence type="ECO:0000256" key="1">
    <source>
        <dbReference type="ARBA" id="ARBA00022723"/>
    </source>
</evidence>
<dbReference type="InterPro" id="IPR036051">
    <property type="entry name" value="KRAB_dom_sf"/>
</dbReference>
<dbReference type="GO" id="GO:0008270">
    <property type="term" value="F:zinc ion binding"/>
    <property type="evidence" value="ECO:0007669"/>
    <property type="project" value="UniProtKB-KW"/>
</dbReference>
<evidence type="ECO:0000256" key="2">
    <source>
        <dbReference type="ARBA" id="ARBA00022737"/>
    </source>
</evidence>
<dbReference type="InterPro" id="IPR001909">
    <property type="entry name" value="KRAB"/>
</dbReference>
<organism evidence="9 10">
    <name type="scientific">Phrynocephalus forsythii</name>
    <dbReference type="NCBI Taxonomy" id="171643"/>
    <lineage>
        <taxon>Eukaryota</taxon>
        <taxon>Metazoa</taxon>
        <taxon>Chordata</taxon>
        <taxon>Craniata</taxon>
        <taxon>Vertebrata</taxon>
        <taxon>Euteleostomi</taxon>
        <taxon>Lepidosauria</taxon>
        <taxon>Squamata</taxon>
        <taxon>Bifurcata</taxon>
        <taxon>Unidentata</taxon>
        <taxon>Episquamata</taxon>
        <taxon>Toxicofera</taxon>
        <taxon>Iguania</taxon>
        <taxon>Acrodonta</taxon>
        <taxon>Agamidae</taxon>
        <taxon>Agaminae</taxon>
        <taxon>Phrynocephalus</taxon>
    </lineage>
</organism>
<keyword evidence="1" id="KW-0479">Metal-binding</keyword>
<feature type="region of interest" description="Disordered" evidence="6">
    <location>
        <begin position="279"/>
        <end position="308"/>
    </location>
</feature>
<feature type="domain" description="C2H2-type" evidence="7">
    <location>
        <begin position="339"/>
        <end position="366"/>
    </location>
</feature>
<evidence type="ECO:0000256" key="5">
    <source>
        <dbReference type="PROSITE-ProRule" id="PRU00042"/>
    </source>
</evidence>
<dbReference type="CDD" id="cd07765">
    <property type="entry name" value="KRAB_A-box"/>
    <property type="match status" value="3"/>
</dbReference>
<sequence length="752" mass="81798">MQDWAAASPSASGPSLDPRQKTDEEGGGTPLPGTENLVGARHFSSLLCEGMEAASTQPDQGPFTFRDVAVCFSEEEWPLLDPAQRALHQEVMEQNLAHVVSLAPDGEISRNEEELLQACLSRLSKMEGEQRKRKKSGAGQKGTSAGAGASPPEKKSHQVSHQEQKERNDTRVSCSVCNKTLCGGAGLQAGWEKAMRDKPPTCSECCCRLEQQDFTKQLLSAGALFKGRAPFPERVKGAFAFEDIAVYFSEEEWALLDPGQRGLHREVMEQNWAHLVSLAPDTRTSGRDEDGPGAWAQKTPESEEETEQTWRNGPFAFLPGHLCETSFRDGGEKSLRENHTCSVCGKSFDGPAGLLAHWGTHLGKRVLKCPECPKRFCDQAALERHLGVHRQRRPFLCPDCGKTFSQSTKEPLEPGIHAAAILTGATSVEIVANHIILLGEGEVQEFSKFSTGFSQARDASSDSTRKSLLIKFTEEKKGTAAWPGPGLTVGTRPLSSLLCGEMEAAPEEPEQDSVTFKDIAVSFTEEEWSLLDPDQKVLHQEVMEENLAHVVSLAPGVKECGSKEEALQACLEKVTEEEEKSEGMKVGREEKRKESFPFLQGNFQGTPSKEKTDANPKSHKCSVCKKGFGSQASLNAHWKVHVGRRCLQRSGYGKEMSPFSSGSSQAVGAPSNPSRRPLLLKGPQDKAGLSGGTGSTLGAGSSSSLLCGKTEASPLWPEQEAPQNQRVCGEFRADLFGVYCKAAVPRVWDMDT</sequence>
<evidence type="ECO:0000256" key="4">
    <source>
        <dbReference type="ARBA" id="ARBA00022833"/>
    </source>
</evidence>
<dbReference type="SMART" id="SM00349">
    <property type="entry name" value="KRAB"/>
    <property type="match status" value="3"/>
</dbReference>
<evidence type="ECO:0000259" key="7">
    <source>
        <dbReference type="PROSITE" id="PS50157"/>
    </source>
</evidence>
<dbReference type="GO" id="GO:0006355">
    <property type="term" value="P:regulation of DNA-templated transcription"/>
    <property type="evidence" value="ECO:0007669"/>
    <property type="project" value="InterPro"/>
</dbReference>
<dbReference type="SUPFAM" id="SSF109640">
    <property type="entry name" value="KRAB domain (Kruppel-associated box)"/>
    <property type="match status" value="3"/>
</dbReference>
<feature type="non-terminal residue" evidence="9">
    <location>
        <position position="752"/>
    </location>
</feature>
<dbReference type="Pfam" id="PF01352">
    <property type="entry name" value="KRAB"/>
    <property type="match status" value="3"/>
</dbReference>
<feature type="region of interest" description="Disordered" evidence="6">
    <location>
        <begin position="126"/>
        <end position="167"/>
    </location>
</feature>
<evidence type="ECO:0000313" key="10">
    <source>
        <dbReference type="Proteomes" id="UP001142489"/>
    </source>
</evidence>
<feature type="region of interest" description="Disordered" evidence="6">
    <location>
        <begin position="1"/>
        <end position="37"/>
    </location>
</feature>
<keyword evidence="4" id="KW-0862">Zinc</keyword>
<dbReference type="PROSITE" id="PS50805">
    <property type="entry name" value="KRAB"/>
    <property type="match status" value="3"/>
</dbReference>
<dbReference type="Gene3D" id="6.10.140.140">
    <property type="match status" value="3"/>
</dbReference>
<evidence type="ECO:0000313" key="9">
    <source>
        <dbReference type="EMBL" id="KAJ7303165.1"/>
    </source>
</evidence>
<feature type="region of interest" description="Disordered" evidence="6">
    <location>
        <begin position="657"/>
        <end position="706"/>
    </location>
</feature>
<name>A0A9Q1APT9_9SAUR</name>